<dbReference type="EMBL" id="JACHLP010000005">
    <property type="protein sequence ID" value="MBB4844316.1"/>
    <property type="molecule type" value="Genomic_DNA"/>
</dbReference>
<dbReference type="Proteomes" id="UP000562027">
    <property type="component" value="Unassembled WGS sequence"/>
</dbReference>
<dbReference type="InterPro" id="IPR038139">
    <property type="entry name" value="NlpE_C_sf"/>
</dbReference>
<feature type="signal peptide" evidence="1">
    <location>
        <begin position="1"/>
        <end position="39"/>
    </location>
</feature>
<dbReference type="InterPro" id="IPR038670">
    <property type="entry name" value="HslJ-like_sf"/>
</dbReference>
<dbReference type="PANTHER" id="PTHR38013:SF1">
    <property type="entry name" value="GLYCOPROTEIN_POLYSACCHARIDE METABOLISM"/>
    <property type="match status" value="1"/>
</dbReference>
<organism evidence="4 5">
    <name type="scientific">Roseateles oligotrophus</name>
    <dbReference type="NCBI Taxonomy" id="1769250"/>
    <lineage>
        <taxon>Bacteria</taxon>
        <taxon>Pseudomonadati</taxon>
        <taxon>Pseudomonadota</taxon>
        <taxon>Betaproteobacteria</taxon>
        <taxon>Burkholderiales</taxon>
        <taxon>Sphaerotilaceae</taxon>
        <taxon>Roseateles</taxon>
    </lineage>
</organism>
<name>A0A840L8B3_9BURK</name>
<dbReference type="Gene3D" id="2.40.128.270">
    <property type="match status" value="1"/>
</dbReference>
<dbReference type="InterPro" id="IPR005184">
    <property type="entry name" value="DUF306_Meta_HslJ"/>
</dbReference>
<dbReference type="PANTHER" id="PTHR38013">
    <property type="entry name" value="GLYCOPROTEIN/POLYSACCHARIDE METABOLISM"/>
    <property type="match status" value="1"/>
</dbReference>
<evidence type="ECO:0000259" key="2">
    <source>
        <dbReference type="Pfam" id="PF03724"/>
    </source>
</evidence>
<dbReference type="Pfam" id="PF04170">
    <property type="entry name" value="NlpE"/>
    <property type="match status" value="1"/>
</dbReference>
<dbReference type="Pfam" id="PF03724">
    <property type="entry name" value="META"/>
    <property type="match status" value="1"/>
</dbReference>
<evidence type="ECO:0000256" key="1">
    <source>
        <dbReference type="SAM" id="SignalP"/>
    </source>
</evidence>
<comment type="caution">
    <text evidence="4">The sequence shown here is derived from an EMBL/GenBank/DDBJ whole genome shotgun (WGS) entry which is preliminary data.</text>
</comment>
<dbReference type="InterPro" id="IPR007298">
    <property type="entry name" value="Cu-R_lipoprotein_NlpE"/>
</dbReference>
<reference evidence="4 5" key="1">
    <citation type="submission" date="2020-08" db="EMBL/GenBank/DDBJ databases">
        <title>Functional genomics of gut bacteria from endangered species of beetles.</title>
        <authorList>
            <person name="Carlos-Shanley C."/>
        </authorList>
    </citation>
    <scope>NUCLEOTIDE SEQUENCE [LARGE SCALE GENOMIC DNA]</scope>
    <source>
        <strain evidence="4 5">S00239</strain>
    </source>
</reference>
<dbReference type="RefSeq" id="WP_184300526.1">
    <property type="nucleotide sequence ID" value="NZ_JACHLP010000005.1"/>
</dbReference>
<proteinExistence type="predicted"/>
<feature type="domain" description="NlpE C-terminal OB" evidence="3">
    <location>
        <begin position="307"/>
        <end position="393"/>
    </location>
</feature>
<keyword evidence="4" id="KW-0346">Stress response</keyword>
<dbReference type="Gene3D" id="2.40.128.640">
    <property type="match status" value="1"/>
</dbReference>
<dbReference type="Pfam" id="PF09619">
    <property type="entry name" value="YscW"/>
    <property type="match status" value="1"/>
</dbReference>
<evidence type="ECO:0000313" key="5">
    <source>
        <dbReference type="Proteomes" id="UP000562027"/>
    </source>
</evidence>
<evidence type="ECO:0000313" key="4">
    <source>
        <dbReference type="EMBL" id="MBB4844316.1"/>
    </source>
</evidence>
<dbReference type="Pfam" id="PF17185">
    <property type="entry name" value="NlpE_C"/>
    <property type="match status" value="1"/>
</dbReference>
<dbReference type="Gene3D" id="2.40.50.540">
    <property type="match status" value="1"/>
</dbReference>
<evidence type="ECO:0000259" key="3">
    <source>
        <dbReference type="Pfam" id="PF17185"/>
    </source>
</evidence>
<keyword evidence="4" id="KW-0449">Lipoprotein</keyword>
<protein>
    <submittedName>
        <fullName evidence="4">Putative lipoprotein YbaY/heat shock protein HslJ</fullName>
    </submittedName>
</protein>
<feature type="domain" description="DUF306" evidence="2">
    <location>
        <begin position="415"/>
        <end position="526"/>
    </location>
</feature>
<dbReference type="InterPro" id="IPR053196">
    <property type="entry name" value="Lipoprotein_YbaY-like"/>
</dbReference>
<accession>A0A840L8B3</accession>
<dbReference type="InterPro" id="IPR033450">
    <property type="entry name" value="NlpE_C"/>
</dbReference>
<sequence length="532" mass="56567">MTQTPHHRFALAPWAGIPSCLGLGLVGALLLGLAGQAQAQAQAQGTAPAAKQSSDQGMLTVEGTVAYRQRIAMPPQAVLQVQVADVSLMDAPAKVLAESREEFAGRQVPLRFSLQVPRSAIDERHRYAVSARIMMGDRLAFISTEHHAVLTQGYGNKTDLMLQAVGAAPEVAKPAPAQAKADRTPPALIPTQPSFALPASFTGVLPCADCAGIAQTLTLRADGLYRMRSVYLGKDGAPRSEQGRWMAEAGGGKLVLQGASTQQMWAVGPDKQDKSGAALRLLDLAGKPIVSRLNYELRRTAQVDEISEPLNWQGEFVLQAGAARFSDCVSGLSWPLAMGGDLANLQRSHGQFAKAPGAPVLVKLQGRLLTSPGPDGKAQEQLQVDKFMAAEASGARCEALKPGAEPRPGAAAGQASLTETYWKLIELDGQKPPAPAAQQREVQITLHKQNQRVSGSSGCNRLMGSFKQEGAAGLSFSRMAGTMMACSPQAMDTEQKVHAMLAATSAYRIEGEHLVLLSGRRVLARFESVYLR</sequence>
<dbReference type="AlphaFoldDB" id="A0A840L8B3"/>
<keyword evidence="1" id="KW-0732">Signal</keyword>
<keyword evidence="5" id="KW-1185">Reference proteome</keyword>
<gene>
    <name evidence="4" type="ORF">HNP55_002852</name>
</gene>
<dbReference type="InterPro" id="IPR039366">
    <property type="entry name" value="Pilotin"/>
</dbReference>
<feature type="chain" id="PRO_5032933313" evidence="1">
    <location>
        <begin position="40"/>
        <end position="532"/>
    </location>
</feature>